<dbReference type="PROSITE" id="PS51161">
    <property type="entry name" value="ATP_CONE"/>
    <property type="match status" value="1"/>
</dbReference>
<dbReference type="InterPro" id="IPR005144">
    <property type="entry name" value="ATP-cone_dom"/>
</dbReference>
<keyword evidence="2 3" id="KW-0067">ATP-binding</keyword>
<dbReference type="GO" id="GO:0005524">
    <property type="term" value="F:ATP binding"/>
    <property type="evidence" value="ECO:0007669"/>
    <property type="project" value="UniProtKB-UniRule"/>
</dbReference>
<evidence type="ECO:0000313" key="5">
    <source>
        <dbReference type="EMBL" id="KKQ85253.1"/>
    </source>
</evidence>
<evidence type="ECO:0000313" key="6">
    <source>
        <dbReference type="Proteomes" id="UP000034081"/>
    </source>
</evidence>
<gene>
    <name evidence="5" type="ORF">UT08_C0008G0009</name>
</gene>
<evidence type="ECO:0000259" key="4">
    <source>
        <dbReference type="PROSITE" id="PS51161"/>
    </source>
</evidence>
<protein>
    <recommendedName>
        <fullName evidence="4">ATP-cone domain-containing protein</fullName>
    </recommendedName>
</protein>
<comment type="caution">
    <text evidence="5">The sequence shown here is derived from an EMBL/GenBank/DDBJ whole genome shotgun (WGS) entry which is preliminary data.</text>
</comment>
<evidence type="ECO:0000256" key="3">
    <source>
        <dbReference type="PROSITE-ProRule" id="PRU00492"/>
    </source>
</evidence>
<accession>A0A0G0KZZ2</accession>
<dbReference type="STRING" id="1618570.UT08_C0008G0009"/>
<name>A0A0G0KZZ2_9BACT</name>
<dbReference type="Pfam" id="PF03477">
    <property type="entry name" value="ATP-cone"/>
    <property type="match status" value="1"/>
</dbReference>
<feature type="domain" description="ATP-cone" evidence="4">
    <location>
        <begin position="4"/>
        <end position="85"/>
    </location>
</feature>
<dbReference type="Proteomes" id="UP000034081">
    <property type="component" value="Unassembled WGS sequence"/>
</dbReference>
<dbReference type="AlphaFoldDB" id="A0A0G0KZZ2"/>
<evidence type="ECO:0000256" key="1">
    <source>
        <dbReference type="ARBA" id="ARBA00022741"/>
    </source>
</evidence>
<sequence length="85" mass="9554">MDQINVQKKDGSEEPWSYDKLVASLTKSGLPVEGAENMASKVQEWVKSEAKDGIINSGAIRDKLLEIMKSEYPAEAENYQSYKKE</sequence>
<keyword evidence="1 3" id="KW-0547">Nucleotide-binding</keyword>
<proteinExistence type="predicted"/>
<evidence type="ECO:0000256" key="2">
    <source>
        <dbReference type="ARBA" id="ARBA00022840"/>
    </source>
</evidence>
<organism evidence="5 6">
    <name type="scientific">Candidatus Woesebacteria bacterium GW2011_GWB1_38_8</name>
    <dbReference type="NCBI Taxonomy" id="1618570"/>
    <lineage>
        <taxon>Bacteria</taxon>
        <taxon>Candidatus Woeseibacteriota</taxon>
    </lineage>
</organism>
<reference evidence="5 6" key="1">
    <citation type="journal article" date="2015" name="Nature">
        <title>rRNA introns, odd ribosomes, and small enigmatic genomes across a large radiation of phyla.</title>
        <authorList>
            <person name="Brown C.T."/>
            <person name="Hug L.A."/>
            <person name="Thomas B.C."/>
            <person name="Sharon I."/>
            <person name="Castelle C.J."/>
            <person name="Singh A."/>
            <person name="Wilkins M.J."/>
            <person name="Williams K.H."/>
            <person name="Banfield J.F."/>
        </authorList>
    </citation>
    <scope>NUCLEOTIDE SEQUENCE [LARGE SCALE GENOMIC DNA]</scope>
</reference>
<dbReference type="EMBL" id="LBVL01000008">
    <property type="protein sequence ID" value="KKQ85253.1"/>
    <property type="molecule type" value="Genomic_DNA"/>
</dbReference>